<sequence length="68" mass="7282">MVITVQCTARHWAVVHPHAPDAACYVRGADAFDAAIALAQEHHRRTGQCSIVRVAAFGTSVEAVRVGE</sequence>
<reference evidence="1 2" key="1">
    <citation type="submission" date="2016-05" db="EMBL/GenBank/DDBJ databases">
        <authorList>
            <person name="Lavstsen T."/>
            <person name="Jespersen J.S."/>
        </authorList>
    </citation>
    <scope>NUCLEOTIDE SEQUENCE [LARGE SCALE GENOMIC DNA]</scope>
    <source>
        <strain evidence="1 2">SM-5815</strain>
    </source>
</reference>
<dbReference type="Proteomes" id="UP000249614">
    <property type="component" value="Unassembled WGS sequence"/>
</dbReference>
<evidence type="ECO:0000313" key="1">
    <source>
        <dbReference type="EMBL" id="PZS88116.1"/>
    </source>
</evidence>
<dbReference type="AlphaFoldDB" id="A0A2W6I2D4"/>
<comment type="caution">
    <text evidence="1">The sequence shown here is derived from an EMBL/GenBank/DDBJ whole genome shotgun (WGS) entry which is preliminary data.</text>
</comment>
<evidence type="ECO:0008006" key="3">
    <source>
        <dbReference type="Google" id="ProtNLM"/>
    </source>
</evidence>
<protein>
    <recommendedName>
        <fullName evidence="3">DUF2188 domain-containing protein</fullName>
    </recommendedName>
</protein>
<name>A0A2W6I2D4_STEMA</name>
<dbReference type="RefSeq" id="WP_106548807.1">
    <property type="nucleotide sequence ID" value="NZ_LXXM01000217.1"/>
</dbReference>
<dbReference type="EMBL" id="LXXM01000217">
    <property type="protein sequence ID" value="PZS88116.1"/>
    <property type="molecule type" value="Genomic_DNA"/>
</dbReference>
<organism evidence="1 2">
    <name type="scientific">Stenotrophomonas maltophilia</name>
    <name type="common">Pseudomonas maltophilia</name>
    <name type="synonym">Xanthomonas maltophilia</name>
    <dbReference type="NCBI Taxonomy" id="40324"/>
    <lineage>
        <taxon>Bacteria</taxon>
        <taxon>Pseudomonadati</taxon>
        <taxon>Pseudomonadota</taxon>
        <taxon>Gammaproteobacteria</taxon>
        <taxon>Lysobacterales</taxon>
        <taxon>Lysobacteraceae</taxon>
        <taxon>Stenotrophomonas</taxon>
        <taxon>Stenotrophomonas maltophilia group</taxon>
    </lineage>
</organism>
<accession>A0A2W6I2D4</accession>
<proteinExistence type="predicted"/>
<gene>
    <name evidence="1" type="ORF">A7X83_15455</name>
</gene>
<evidence type="ECO:0000313" key="2">
    <source>
        <dbReference type="Proteomes" id="UP000249614"/>
    </source>
</evidence>